<organism evidence="4 5">
    <name type="scientific">Cryptococcus wingfieldii CBS 7118</name>
    <dbReference type="NCBI Taxonomy" id="1295528"/>
    <lineage>
        <taxon>Eukaryota</taxon>
        <taxon>Fungi</taxon>
        <taxon>Dikarya</taxon>
        <taxon>Basidiomycota</taxon>
        <taxon>Agaricomycotina</taxon>
        <taxon>Tremellomycetes</taxon>
        <taxon>Tremellales</taxon>
        <taxon>Cryptococcaceae</taxon>
        <taxon>Cryptococcus</taxon>
    </lineage>
</organism>
<feature type="region of interest" description="Disordered" evidence="3">
    <location>
        <begin position="25"/>
        <end position="136"/>
    </location>
</feature>
<keyword evidence="2" id="KW-0175">Coiled coil</keyword>
<sequence length="382" mass="42379">MKARALQLQQEKEATIKREMEIKQRREKEIAREQEERRKQQEAASKEARRKELMRMNESLTKKPDSKAAHVEYDPFAEDVKRPVSTPACKPTGKTAAAKAPGSASAPSRNTPFKAGPSKSGASGKSSKSSNTYFATETRKERAARLFAQNARKSAGDNLFNIRALVESREPVYLPPLAKTGASKPPKAQGGVSGKDRVPGGSLKTRTGAEPDELRKLCPDRDTRDRRSVDDVARDLKAKRSKAEMVPVKSTAGPLGARNPEMRSPKRGRRSTSSESTDSDDSIVSPPLKRRPGSFEEPPRSTISAEIQALFRRPGGAPQRRYDDDFSDASSDMEAGMDDVEGEERKAARAARLEDQAAEREEREHRARKEALKRQRMKGRRA</sequence>
<dbReference type="Proteomes" id="UP000094819">
    <property type="component" value="Unassembled WGS sequence"/>
</dbReference>
<feature type="compositionally biased region" description="Low complexity" evidence="3">
    <location>
        <begin position="86"/>
        <end position="130"/>
    </location>
</feature>
<name>A0A1E3K8K2_9TREE</name>
<evidence type="ECO:0000256" key="3">
    <source>
        <dbReference type="SAM" id="MobiDB-lite"/>
    </source>
</evidence>
<keyword evidence="5" id="KW-1185">Reference proteome</keyword>
<comment type="similarity">
    <text evidence="1">Belongs to the SPT2 family.</text>
</comment>
<protein>
    <recommendedName>
        <fullName evidence="6">Protein SPT2</fullName>
    </recommendedName>
</protein>
<feature type="compositionally biased region" description="Basic and acidic residues" evidence="3">
    <location>
        <begin position="207"/>
        <end position="243"/>
    </location>
</feature>
<reference evidence="4 5" key="1">
    <citation type="submission" date="2016-06" db="EMBL/GenBank/DDBJ databases">
        <title>Evolution of pathogenesis and genome organization in the Tremellales.</title>
        <authorList>
            <person name="Cuomo C."/>
            <person name="Litvintseva A."/>
            <person name="Heitman J."/>
            <person name="Chen Y."/>
            <person name="Sun S."/>
            <person name="Springer D."/>
            <person name="Dromer F."/>
            <person name="Young S."/>
            <person name="Zeng Q."/>
            <person name="Chapman S."/>
            <person name="Gujja S."/>
            <person name="Saif S."/>
            <person name="Birren B."/>
        </authorList>
    </citation>
    <scope>NUCLEOTIDE SEQUENCE [LARGE SCALE GENOMIC DNA]</scope>
    <source>
        <strain evidence="4 5">CBS 7118</strain>
    </source>
</reference>
<evidence type="ECO:0000313" key="4">
    <source>
        <dbReference type="EMBL" id="ODO08847.1"/>
    </source>
</evidence>
<proteinExistence type="inferred from homology"/>
<feature type="region of interest" description="Disordered" evidence="3">
    <location>
        <begin position="175"/>
        <end position="382"/>
    </location>
</feature>
<evidence type="ECO:0000313" key="5">
    <source>
        <dbReference type="Proteomes" id="UP000094819"/>
    </source>
</evidence>
<feature type="compositionally biased region" description="Basic and acidic residues" evidence="3">
    <location>
        <begin position="343"/>
        <end position="373"/>
    </location>
</feature>
<evidence type="ECO:0008006" key="6">
    <source>
        <dbReference type="Google" id="ProtNLM"/>
    </source>
</evidence>
<dbReference type="InterPro" id="IPR013256">
    <property type="entry name" value="Chromatin_SPT2"/>
</dbReference>
<dbReference type="GeneID" id="30189793"/>
<evidence type="ECO:0000256" key="1">
    <source>
        <dbReference type="ARBA" id="ARBA00006461"/>
    </source>
</evidence>
<accession>A0A1E3K8K2</accession>
<comment type="caution">
    <text evidence="4">The sequence shown here is derived from an EMBL/GenBank/DDBJ whole genome shotgun (WGS) entry which is preliminary data.</text>
</comment>
<evidence type="ECO:0000256" key="2">
    <source>
        <dbReference type="ARBA" id="ARBA00023054"/>
    </source>
</evidence>
<feature type="compositionally biased region" description="Basic and acidic residues" evidence="3">
    <location>
        <begin position="25"/>
        <end position="82"/>
    </location>
</feature>
<dbReference type="RefSeq" id="XP_019035702.1">
    <property type="nucleotide sequence ID" value="XM_019172760.1"/>
</dbReference>
<dbReference type="EMBL" id="AWGH01000001">
    <property type="protein sequence ID" value="ODO08847.1"/>
    <property type="molecule type" value="Genomic_DNA"/>
</dbReference>
<dbReference type="OrthoDB" id="2576338at2759"/>
<dbReference type="SMART" id="SM00784">
    <property type="entry name" value="SPT2"/>
    <property type="match status" value="1"/>
</dbReference>
<dbReference type="AlphaFoldDB" id="A0A1E3K8K2"/>
<gene>
    <name evidence="4" type="ORF">L198_00580</name>
</gene>
<dbReference type="Pfam" id="PF08243">
    <property type="entry name" value="SPT2"/>
    <property type="match status" value="1"/>
</dbReference>